<dbReference type="SUPFAM" id="SSF54534">
    <property type="entry name" value="FKBP-like"/>
    <property type="match status" value="1"/>
</dbReference>
<keyword evidence="2" id="KW-0418">Kinase</keyword>
<dbReference type="OrthoDB" id="7873913at2"/>
<name>A0A2P7STJ9_9HYPH</name>
<evidence type="ECO:0000313" key="3">
    <source>
        <dbReference type="Proteomes" id="UP000241229"/>
    </source>
</evidence>
<sequence>MRPDQPCLLTTKDFAILEVMLGRCLGRDDPLRPIIAAKLAAARVVLHEDIPAGVVTLNSRVRYRAGDGPAQTRVISHDEMHGLVGSILPIRQPRGLALLGLAEGQSFAVTQNRQATVMTVLEVIYQPEAARHARSKLSGAYAAPRLRLVHDAGPLSPGKAARPPTNSDDPGPSAA</sequence>
<evidence type="ECO:0000256" key="1">
    <source>
        <dbReference type="SAM" id="MobiDB-lite"/>
    </source>
</evidence>
<feature type="region of interest" description="Disordered" evidence="1">
    <location>
        <begin position="151"/>
        <end position="175"/>
    </location>
</feature>
<comment type="caution">
    <text evidence="2">The sequence shown here is derived from an EMBL/GenBank/DDBJ whole genome shotgun (WGS) entry which is preliminary data.</text>
</comment>
<organism evidence="2 3">
    <name type="scientific">Kumtagia ephedrae</name>
    <dbReference type="NCBI Taxonomy" id="2116701"/>
    <lineage>
        <taxon>Bacteria</taxon>
        <taxon>Pseudomonadati</taxon>
        <taxon>Pseudomonadota</taxon>
        <taxon>Alphaproteobacteria</taxon>
        <taxon>Hyphomicrobiales</taxon>
        <taxon>Phyllobacteriaceae</taxon>
        <taxon>Kumtagia</taxon>
    </lineage>
</organism>
<dbReference type="Gene3D" id="3.10.50.30">
    <property type="entry name" value="Transcription elongation factor, GreA/GreB, C-terminal domain"/>
    <property type="match status" value="1"/>
</dbReference>
<dbReference type="GO" id="GO:0016301">
    <property type="term" value="F:kinase activity"/>
    <property type="evidence" value="ECO:0007669"/>
    <property type="project" value="UniProtKB-KW"/>
</dbReference>
<dbReference type="Proteomes" id="UP000241229">
    <property type="component" value="Unassembled WGS sequence"/>
</dbReference>
<gene>
    <name evidence="2" type="ORF">C7I84_01480</name>
</gene>
<accession>A0A2P7STJ9</accession>
<dbReference type="RefSeq" id="WP_106770361.1">
    <property type="nucleotide sequence ID" value="NZ_PXYK01000001.1"/>
</dbReference>
<protein>
    <submittedName>
        <fullName evidence="2">Nucleoside-diphosphate kinase</fullName>
    </submittedName>
</protein>
<keyword evidence="3" id="KW-1185">Reference proteome</keyword>
<reference evidence="2 3" key="1">
    <citation type="submission" date="2018-03" db="EMBL/GenBank/DDBJ databases">
        <title>The draft genome of Mesorhizobium sp. 6GN-30.</title>
        <authorList>
            <person name="Liu L."/>
            <person name="Li L."/>
            <person name="Wang T."/>
            <person name="Zhang X."/>
            <person name="Liang L."/>
        </authorList>
    </citation>
    <scope>NUCLEOTIDE SEQUENCE [LARGE SCALE GENOMIC DNA]</scope>
    <source>
        <strain evidence="2 3">6GN30</strain>
    </source>
</reference>
<evidence type="ECO:0000313" key="2">
    <source>
        <dbReference type="EMBL" id="PSJ65819.1"/>
    </source>
</evidence>
<dbReference type="GO" id="GO:0032784">
    <property type="term" value="P:regulation of DNA-templated transcription elongation"/>
    <property type="evidence" value="ECO:0007669"/>
    <property type="project" value="InterPro"/>
</dbReference>
<keyword evidence="2" id="KW-0808">Transferase</keyword>
<dbReference type="AlphaFoldDB" id="A0A2P7STJ9"/>
<dbReference type="InterPro" id="IPR036953">
    <property type="entry name" value="GreA/GreB_C_sf"/>
</dbReference>
<dbReference type="GO" id="GO:0003677">
    <property type="term" value="F:DNA binding"/>
    <property type="evidence" value="ECO:0007669"/>
    <property type="project" value="InterPro"/>
</dbReference>
<dbReference type="EMBL" id="PXYK01000001">
    <property type="protein sequence ID" value="PSJ65819.1"/>
    <property type="molecule type" value="Genomic_DNA"/>
</dbReference>
<proteinExistence type="predicted"/>